<protein>
    <submittedName>
        <fullName evidence="2">XRE family transcriptional regulator</fullName>
    </submittedName>
</protein>
<dbReference type="STRING" id="1423734.FC83_GL001997"/>
<proteinExistence type="predicted"/>
<dbReference type="AlphaFoldDB" id="A0A0R1Y3H9"/>
<evidence type="ECO:0000259" key="1">
    <source>
        <dbReference type="SMART" id="SM00530"/>
    </source>
</evidence>
<dbReference type="RefSeq" id="WP_057002510.1">
    <property type="nucleotide sequence ID" value="NZ_AZGA01000020.1"/>
</dbReference>
<keyword evidence="3" id="KW-1185">Reference proteome</keyword>
<dbReference type="SUPFAM" id="SSF47413">
    <property type="entry name" value="lambda repressor-like DNA-binding domains"/>
    <property type="match status" value="1"/>
</dbReference>
<dbReference type="PANTHER" id="PTHR35010">
    <property type="entry name" value="BLL4672 PROTEIN-RELATED"/>
    <property type="match status" value="1"/>
</dbReference>
<sequence>MNEQVMGHFFRYKRTHADRIKFKVPTIKRRTPGLTRDEVATLAHVSTDWYTRIEQGRTGVNASPEVLQSLCQALALNAAEQTYVFNLANQIPPIKVPDPGNLELAQLLDQQLPAPAFIMDQTLTVLQANTTYKQLYGDFLSQPPLQRNLVWRVFHSAILKDRLTDWPTYAAYMTALFRQQYSRDADSPARFQVFEAIEQDATFQQTWQQLTVANFQAQPLLLSLPHQEELYLLEHTLQVPGQDLYVVIQLPGDEASLALLQNLASTPN</sequence>
<accession>A0A0R1Y3H9</accession>
<dbReference type="Proteomes" id="UP000051236">
    <property type="component" value="Unassembled WGS sequence"/>
</dbReference>
<reference evidence="2 3" key="1">
    <citation type="journal article" date="2015" name="Genome Announc.">
        <title>Expanding the biotechnology potential of lactobacilli through comparative genomics of 213 strains and associated genera.</title>
        <authorList>
            <person name="Sun Z."/>
            <person name="Harris H.M."/>
            <person name="McCann A."/>
            <person name="Guo C."/>
            <person name="Argimon S."/>
            <person name="Zhang W."/>
            <person name="Yang X."/>
            <person name="Jeffery I.B."/>
            <person name="Cooney J.C."/>
            <person name="Kagawa T.F."/>
            <person name="Liu W."/>
            <person name="Song Y."/>
            <person name="Salvetti E."/>
            <person name="Wrobel A."/>
            <person name="Rasinkangas P."/>
            <person name="Parkhill J."/>
            <person name="Rea M.C."/>
            <person name="O'Sullivan O."/>
            <person name="Ritari J."/>
            <person name="Douillard F.P."/>
            <person name="Paul Ross R."/>
            <person name="Yang R."/>
            <person name="Briner A.E."/>
            <person name="Felis G.E."/>
            <person name="de Vos W.M."/>
            <person name="Barrangou R."/>
            <person name="Klaenhammer T.R."/>
            <person name="Caufield P.W."/>
            <person name="Cui Y."/>
            <person name="Zhang H."/>
            <person name="O'Toole P.W."/>
        </authorList>
    </citation>
    <scope>NUCLEOTIDE SEQUENCE [LARGE SCALE GENOMIC DNA]</scope>
    <source>
        <strain evidence="2 3">DSM 18527</strain>
    </source>
</reference>
<name>A0A0R1Y3H9_9LACO</name>
<dbReference type="Gene3D" id="3.30.450.180">
    <property type="match status" value="1"/>
</dbReference>
<dbReference type="InterPro" id="IPR001387">
    <property type="entry name" value="Cro/C1-type_HTH"/>
</dbReference>
<dbReference type="GO" id="GO:0003677">
    <property type="term" value="F:DNA binding"/>
    <property type="evidence" value="ECO:0007669"/>
    <property type="project" value="InterPro"/>
</dbReference>
<dbReference type="SMART" id="SM00530">
    <property type="entry name" value="HTH_XRE"/>
    <property type="match status" value="1"/>
</dbReference>
<evidence type="ECO:0000313" key="2">
    <source>
        <dbReference type="EMBL" id="KRM34859.1"/>
    </source>
</evidence>
<comment type="caution">
    <text evidence="2">The sequence shown here is derived from an EMBL/GenBank/DDBJ whole genome shotgun (WGS) entry which is preliminary data.</text>
</comment>
<evidence type="ECO:0000313" key="3">
    <source>
        <dbReference type="Proteomes" id="UP000051236"/>
    </source>
</evidence>
<dbReference type="EMBL" id="AZGA01000020">
    <property type="protein sequence ID" value="KRM34859.1"/>
    <property type="molecule type" value="Genomic_DNA"/>
</dbReference>
<dbReference type="CDD" id="cd00093">
    <property type="entry name" value="HTH_XRE"/>
    <property type="match status" value="1"/>
</dbReference>
<dbReference type="InterPro" id="IPR041413">
    <property type="entry name" value="MLTR_LBD"/>
</dbReference>
<gene>
    <name evidence="2" type="ORF">FC83_GL001997</name>
</gene>
<dbReference type="Pfam" id="PF13560">
    <property type="entry name" value="HTH_31"/>
    <property type="match status" value="1"/>
</dbReference>
<dbReference type="PATRIC" id="fig|1423734.3.peg.2021"/>
<dbReference type="eggNOG" id="COG1396">
    <property type="taxonomic scope" value="Bacteria"/>
</dbReference>
<dbReference type="Gene3D" id="1.10.260.40">
    <property type="entry name" value="lambda repressor-like DNA-binding domains"/>
    <property type="match status" value="1"/>
</dbReference>
<feature type="domain" description="HTH cro/C1-type" evidence="1">
    <location>
        <begin position="9"/>
        <end position="81"/>
    </location>
</feature>
<dbReference type="Pfam" id="PF17765">
    <property type="entry name" value="MLTR_LBD"/>
    <property type="match status" value="1"/>
</dbReference>
<dbReference type="InterPro" id="IPR010982">
    <property type="entry name" value="Lambda_DNA-bd_dom_sf"/>
</dbReference>
<organism evidence="2 3">
    <name type="scientific">Agrilactobacillus composti DSM 18527 = JCM 14202</name>
    <dbReference type="NCBI Taxonomy" id="1423734"/>
    <lineage>
        <taxon>Bacteria</taxon>
        <taxon>Bacillati</taxon>
        <taxon>Bacillota</taxon>
        <taxon>Bacilli</taxon>
        <taxon>Lactobacillales</taxon>
        <taxon>Lactobacillaceae</taxon>
        <taxon>Agrilactobacillus</taxon>
    </lineage>
</organism>